<gene>
    <name evidence="1" type="ORF">MYCIT1_LOCUS23382</name>
</gene>
<proteinExistence type="predicted"/>
<dbReference type="EMBL" id="CAVNYO010000405">
    <property type="protein sequence ID" value="CAK5275551.1"/>
    <property type="molecule type" value="Genomic_DNA"/>
</dbReference>
<sequence>MYHTDIAKFLEPHSAEARAHTITSESPVDWDRVDEGMVALSASYLSFKRYLSREQLMIPPRTRRDLESVLRRYSTDAIHNAISQSRGTLQAGGYSRVCHLATDSIVAVLDRGDNVQHFLSLYASPYDG</sequence>
<keyword evidence="2" id="KW-1185">Reference proteome</keyword>
<accession>A0AAD2HIH6</accession>
<protein>
    <submittedName>
        <fullName evidence="1">Uncharacterized protein</fullName>
    </submittedName>
</protein>
<evidence type="ECO:0000313" key="2">
    <source>
        <dbReference type="Proteomes" id="UP001295794"/>
    </source>
</evidence>
<organism evidence="1 2">
    <name type="scientific">Mycena citricolor</name>
    <dbReference type="NCBI Taxonomy" id="2018698"/>
    <lineage>
        <taxon>Eukaryota</taxon>
        <taxon>Fungi</taxon>
        <taxon>Dikarya</taxon>
        <taxon>Basidiomycota</taxon>
        <taxon>Agaricomycotina</taxon>
        <taxon>Agaricomycetes</taxon>
        <taxon>Agaricomycetidae</taxon>
        <taxon>Agaricales</taxon>
        <taxon>Marasmiineae</taxon>
        <taxon>Mycenaceae</taxon>
        <taxon>Mycena</taxon>
    </lineage>
</organism>
<dbReference type="Proteomes" id="UP001295794">
    <property type="component" value="Unassembled WGS sequence"/>
</dbReference>
<evidence type="ECO:0000313" key="1">
    <source>
        <dbReference type="EMBL" id="CAK5275551.1"/>
    </source>
</evidence>
<reference evidence="1" key="1">
    <citation type="submission" date="2023-11" db="EMBL/GenBank/DDBJ databases">
        <authorList>
            <person name="De Vega J J."/>
            <person name="De Vega J J."/>
        </authorList>
    </citation>
    <scope>NUCLEOTIDE SEQUENCE</scope>
</reference>
<comment type="caution">
    <text evidence="1">The sequence shown here is derived from an EMBL/GenBank/DDBJ whole genome shotgun (WGS) entry which is preliminary data.</text>
</comment>
<name>A0AAD2HIH6_9AGAR</name>
<dbReference type="AlphaFoldDB" id="A0AAD2HIH6"/>